<evidence type="ECO:0000313" key="3">
    <source>
        <dbReference type="Proteomes" id="UP000813824"/>
    </source>
</evidence>
<organism evidence="2 3">
    <name type="scientific">Cristinia sonorae</name>
    <dbReference type="NCBI Taxonomy" id="1940300"/>
    <lineage>
        <taxon>Eukaryota</taxon>
        <taxon>Fungi</taxon>
        <taxon>Dikarya</taxon>
        <taxon>Basidiomycota</taxon>
        <taxon>Agaricomycotina</taxon>
        <taxon>Agaricomycetes</taxon>
        <taxon>Agaricomycetidae</taxon>
        <taxon>Agaricales</taxon>
        <taxon>Pleurotineae</taxon>
        <taxon>Stephanosporaceae</taxon>
        <taxon>Cristinia</taxon>
    </lineage>
</organism>
<sequence length="109" mass="11894">MVMETNISFNFQRNPHPPLSTLHQQPTFHIMGAIVSAIGGAIQAVISAIASILMIIISTIVTIIVTIFDVIFDILCCRCFGGRKRRTGTHKFNFGRGGGGSRRRTGATY</sequence>
<name>A0A8K0UW25_9AGAR</name>
<feature type="transmembrane region" description="Helical" evidence="1">
    <location>
        <begin position="28"/>
        <end position="46"/>
    </location>
</feature>
<keyword evidence="1" id="KW-0812">Transmembrane</keyword>
<evidence type="ECO:0000313" key="2">
    <source>
        <dbReference type="EMBL" id="KAH8105167.1"/>
    </source>
</evidence>
<dbReference type="Proteomes" id="UP000813824">
    <property type="component" value="Unassembled WGS sequence"/>
</dbReference>
<dbReference type="OrthoDB" id="2804483at2759"/>
<gene>
    <name evidence="2" type="ORF">BXZ70DRAFT_1004695</name>
</gene>
<comment type="caution">
    <text evidence="2">The sequence shown here is derived from an EMBL/GenBank/DDBJ whole genome shotgun (WGS) entry which is preliminary data.</text>
</comment>
<keyword evidence="3" id="KW-1185">Reference proteome</keyword>
<reference evidence="2" key="1">
    <citation type="journal article" date="2021" name="New Phytol.">
        <title>Evolutionary innovations through gain and loss of genes in the ectomycorrhizal Boletales.</title>
        <authorList>
            <person name="Wu G."/>
            <person name="Miyauchi S."/>
            <person name="Morin E."/>
            <person name="Kuo A."/>
            <person name="Drula E."/>
            <person name="Varga T."/>
            <person name="Kohler A."/>
            <person name="Feng B."/>
            <person name="Cao Y."/>
            <person name="Lipzen A."/>
            <person name="Daum C."/>
            <person name="Hundley H."/>
            <person name="Pangilinan J."/>
            <person name="Johnson J."/>
            <person name="Barry K."/>
            <person name="LaButti K."/>
            <person name="Ng V."/>
            <person name="Ahrendt S."/>
            <person name="Min B."/>
            <person name="Choi I.G."/>
            <person name="Park H."/>
            <person name="Plett J.M."/>
            <person name="Magnuson J."/>
            <person name="Spatafora J.W."/>
            <person name="Nagy L.G."/>
            <person name="Henrissat B."/>
            <person name="Grigoriev I.V."/>
            <person name="Yang Z.L."/>
            <person name="Xu J."/>
            <person name="Martin F.M."/>
        </authorList>
    </citation>
    <scope>NUCLEOTIDE SEQUENCE</scope>
    <source>
        <strain evidence="2">KKN 215</strain>
    </source>
</reference>
<accession>A0A8K0UW25</accession>
<keyword evidence="1" id="KW-0472">Membrane</keyword>
<proteinExistence type="predicted"/>
<protein>
    <submittedName>
        <fullName evidence="2">Uncharacterized protein</fullName>
    </submittedName>
</protein>
<keyword evidence="1" id="KW-1133">Transmembrane helix</keyword>
<evidence type="ECO:0000256" key="1">
    <source>
        <dbReference type="SAM" id="Phobius"/>
    </source>
</evidence>
<feature type="transmembrane region" description="Helical" evidence="1">
    <location>
        <begin position="52"/>
        <end position="76"/>
    </location>
</feature>
<dbReference type="EMBL" id="JAEVFJ010000004">
    <property type="protein sequence ID" value="KAH8105167.1"/>
    <property type="molecule type" value="Genomic_DNA"/>
</dbReference>
<dbReference type="AlphaFoldDB" id="A0A8K0UW25"/>